<dbReference type="EMBL" id="CP001349">
    <property type="protein sequence ID" value="ACL55618.1"/>
    <property type="molecule type" value="Genomic_DNA"/>
</dbReference>
<dbReference type="RefSeq" id="WP_015927328.1">
    <property type="nucleotide sequence ID" value="NC_011894.1"/>
</dbReference>
<evidence type="ECO:0000313" key="1">
    <source>
        <dbReference type="EMBL" id="ACL55618.1"/>
    </source>
</evidence>
<dbReference type="eggNOG" id="ENOG5030WPA">
    <property type="taxonomic scope" value="Bacteria"/>
</dbReference>
<evidence type="ECO:0000313" key="2">
    <source>
        <dbReference type="Proteomes" id="UP000008207"/>
    </source>
</evidence>
<dbReference type="KEGG" id="mno:Mnod_0581"/>
<gene>
    <name evidence="1" type="ordered locus">Mnod_0581</name>
</gene>
<dbReference type="OrthoDB" id="8008377at2"/>
<reference evidence="1 2" key="1">
    <citation type="submission" date="2009-01" db="EMBL/GenBank/DDBJ databases">
        <title>Complete sequence of chromosome of Methylobacterium nodulans ORS 2060.</title>
        <authorList>
            <consortium name="US DOE Joint Genome Institute"/>
            <person name="Lucas S."/>
            <person name="Copeland A."/>
            <person name="Lapidus A."/>
            <person name="Glavina del Rio T."/>
            <person name="Dalin E."/>
            <person name="Tice H."/>
            <person name="Bruce D."/>
            <person name="Goodwin L."/>
            <person name="Pitluck S."/>
            <person name="Sims D."/>
            <person name="Brettin T."/>
            <person name="Detter J.C."/>
            <person name="Han C."/>
            <person name="Larimer F."/>
            <person name="Land M."/>
            <person name="Hauser L."/>
            <person name="Kyrpides N."/>
            <person name="Ivanova N."/>
            <person name="Marx C.J."/>
            <person name="Richardson P."/>
        </authorList>
    </citation>
    <scope>NUCLEOTIDE SEQUENCE [LARGE SCALE GENOMIC DNA]</scope>
    <source>
        <strain evidence="2">LMG 21967 / CNCM I-2342 / ORS 2060</strain>
    </source>
</reference>
<sequence length="254" mass="26588">MTTVVEGLENATTALEQAVADVLGLKSQLLAPYNQNVTQTTNIVNQFINRSAYEVVWIDEIDGSDTNDGKTADTPKRSLDAAIAAMGMSATEFRLLSDVTLKQKTNLYANVIFSGVQKSAAAPGYIPFNRRMSFLGTAENSPQPGVGTFCAGLFVYTANVQFGFIDFALPDVPAGIGYPYAFSAQAQASFVVYNTTLTVGSPAAGSLFGSILGRVTASLSLVLGTGAAGHVFDGVAAGGNPNLAWKYDTNITSA</sequence>
<proteinExistence type="predicted"/>
<dbReference type="HOGENOM" id="CLU_1093309_0_0_5"/>
<dbReference type="STRING" id="460265.Mnod_0581"/>
<dbReference type="AlphaFoldDB" id="B8IDP6"/>
<dbReference type="Proteomes" id="UP000008207">
    <property type="component" value="Chromosome"/>
</dbReference>
<organism evidence="1 2">
    <name type="scientific">Methylobacterium nodulans (strain LMG 21967 / CNCM I-2342 / ORS 2060)</name>
    <dbReference type="NCBI Taxonomy" id="460265"/>
    <lineage>
        <taxon>Bacteria</taxon>
        <taxon>Pseudomonadati</taxon>
        <taxon>Pseudomonadota</taxon>
        <taxon>Alphaproteobacteria</taxon>
        <taxon>Hyphomicrobiales</taxon>
        <taxon>Methylobacteriaceae</taxon>
        <taxon>Methylobacterium</taxon>
    </lineage>
</organism>
<name>B8IDP6_METNO</name>
<protein>
    <submittedName>
        <fullName evidence="1">Uncharacterized protein</fullName>
    </submittedName>
</protein>
<keyword evidence="2" id="KW-1185">Reference proteome</keyword>
<accession>B8IDP6</accession>